<accession>A0A1Y1VA53</accession>
<evidence type="ECO:0000313" key="2">
    <source>
        <dbReference type="EMBL" id="ORX51037.1"/>
    </source>
</evidence>
<feature type="region of interest" description="Disordered" evidence="1">
    <location>
        <begin position="186"/>
        <end position="209"/>
    </location>
</feature>
<feature type="compositionally biased region" description="Low complexity" evidence="1">
    <location>
        <begin position="481"/>
        <end position="498"/>
    </location>
</feature>
<proteinExistence type="predicted"/>
<sequence length="530" mass="58823">MPTKTKSKVKHRVTFAPDTKTEAEQLDCLIRAIEFKGPGIDELSNMIQNIHIGYSGNVNKRKPSFDSTSIIEHLRSTLDKMLDSELAEASIKSSSDSESVKDDVTSKSVLNPTLPTIEENTEKEFKTNHDSGISGMEFDLEKMKNNEVTPQARRRVSGLINKLDSCINELQRVTDTIEEETASEVQAALDDTDSSKETLPPKNGKPASLSIDTSVNMNKNVNINNVNSNSVGNALYCEPNESVGYYTASTNEYLYNEPNMEHYSLGSENEMSRLDLASKGIYATPNQPTVVEACYSGFLLSSILAVVADDCSVLYFGILTEDNLYFYNSTDDEEPMFGRIIIDQNTKVFPISSPESQGYLIEINGVYVMPDEQRISSKVRLMFNNKQERNIWYKVIKTTVNDWKIKTSYVNSNNPGNTGGKRRLSFLSSIQYQPAYLSSTPKRSDSLYTHQMKPATKKSSEISDATLVTPDSADTINDAIPSSSEASPTSATTLASEENYGGVNPSQSILSALHVLEALERKRNNQELKK</sequence>
<evidence type="ECO:0000256" key="1">
    <source>
        <dbReference type="SAM" id="MobiDB-lite"/>
    </source>
</evidence>
<dbReference type="Proteomes" id="UP000193719">
    <property type="component" value="Unassembled WGS sequence"/>
</dbReference>
<dbReference type="OrthoDB" id="2133737at2759"/>
<evidence type="ECO:0000313" key="3">
    <source>
        <dbReference type="Proteomes" id="UP000193719"/>
    </source>
</evidence>
<feature type="region of interest" description="Disordered" evidence="1">
    <location>
        <begin position="470"/>
        <end position="505"/>
    </location>
</feature>
<dbReference type="EMBL" id="MCFH01000019">
    <property type="protein sequence ID" value="ORX51037.1"/>
    <property type="molecule type" value="Genomic_DNA"/>
</dbReference>
<reference evidence="2 3" key="1">
    <citation type="submission" date="2016-08" db="EMBL/GenBank/DDBJ databases">
        <title>Genomes of anaerobic fungi encode conserved fungal cellulosomes for biomass hydrolysis.</title>
        <authorList>
            <consortium name="DOE Joint Genome Institute"/>
            <person name="Haitjema C.H."/>
            <person name="Gilmore S.P."/>
            <person name="Henske J.K."/>
            <person name="Solomon K.V."/>
            <person name="De Groot R."/>
            <person name="Kuo A."/>
            <person name="Mondo S.J."/>
            <person name="Salamov A.A."/>
            <person name="Labutti K."/>
            <person name="Zhao Z."/>
            <person name="Chiniquy J."/>
            <person name="Barry K."/>
            <person name="Brewer H.M."/>
            <person name="Purvine S.O."/>
            <person name="Wright A.T."/>
            <person name="Boxma B."/>
            <person name="Van Alen T."/>
            <person name="Hackstein J.H."/>
            <person name="Baker S.E."/>
            <person name="Grigoriev I.V."/>
            <person name="O'Malley M.A."/>
        </authorList>
    </citation>
    <scope>NUCLEOTIDE SEQUENCE [LARGE SCALE GENOMIC DNA]</scope>
    <source>
        <strain evidence="3">finn</strain>
    </source>
</reference>
<name>A0A1Y1VA53_9FUNG</name>
<reference evidence="2 3" key="2">
    <citation type="submission" date="2016-08" db="EMBL/GenBank/DDBJ databases">
        <title>Pervasive Adenine N6-methylation of Active Genes in Fungi.</title>
        <authorList>
            <consortium name="DOE Joint Genome Institute"/>
            <person name="Mondo S.J."/>
            <person name="Dannebaum R.O."/>
            <person name="Kuo R.C."/>
            <person name="Labutti K."/>
            <person name="Haridas S."/>
            <person name="Kuo A."/>
            <person name="Salamov A."/>
            <person name="Ahrendt S.R."/>
            <person name="Lipzen A."/>
            <person name="Sullivan W."/>
            <person name="Andreopoulos W.B."/>
            <person name="Clum A."/>
            <person name="Lindquist E."/>
            <person name="Daum C."/>
            <person name="Ramamoorthy G.K."/>
            <person name="Gryganskyi A."/>
            <person name="Culley D."/>
            <person name="Magnuson J.K."/>
            <person name="James T.Y."/>
            <person name="O'Malley M.A."/>
            <person name="Stajich J.E."/>
            <person name="Spatafora J.W."/>
            <person name="Visel A."/>
            <person name="Grigoriev I.V."/>
        </authorList>
    </citation>
    <scope>NUCLEOTIDE SEQUENCE [LARGE SCALE GENOMIC DNA]</scope>
    <source>
        <strain evidence="3">finn</strain>
    </source>
</reference>
<organism evidence="2 3">
    <name type="scientific">Piromyces finnis</name>
    <dbReference type="NCBI Taxonomy" id="1754191"/>
    <lineage>
        <taxon>Eukaryota</taxon>
        <taxon>Fungi</taxon>
        <taxon>Fungi incertae sedis</taxon>
        <taxon>Chytridiomycota</taxon>
        <taxon>Chytridiomycota incertae sedis</taxon>
        <taxon>Neocallimastigomycetes</taxon>
        <taxon>Neocallimastigales</taxon>
        <taxon>Neocallimastigaceae</taxon>
        <taxon>Piromyces</taxon>
    </lineage>
</organism>
<keyword evidence="3" id="KW-1185">Reference proteome</keyword>
<protein>
    <recommendedName>
        <fullName evidence="4">PH domain-containing protein</fullName>
    </recommendedName>
</protein>
<dbReference type="SUPFAM" id="SSF50729">
    <property type="entry name" value="PH domain-like"/>
    <property type="match status" value="1"/>
</dbReference>
<gene>
    <name evidence="2" type="ORF">BCR36DRAFT_583106</name>
</gene>
<comment type="caution">
    <text evidence="2">The sequence shown here is derived from an EMBL/GenBank/DDBJ whole genome shotgun (WGS) entry which is preliminary data.</text>
</comment>
<dbReference type="AlphaFoldDB" id="A0A1Y1VA53"/>
<evidence type="ECO:0008006" key="4">
    <source>
        <dbReference type="Google" id="ProtNLM"/>
    </source>
</evidence>